<gene>
    <name evidence="1" type="ORF">SI7747_04004935</name>
</gene>
<proteinExistence type="predicted"/>
<protein>
    <submittedName>
        <fullName evidence="1">Uncharacterized protein</fullName>
    </submittedName>
</protein>
<keyword evidence="2" id="KW-1185">Reference proteome</keyword>
<dbReference type="EMBL" id="CACRZD030000004">
    <property type="protein sequence ID" value="CAA6658490.1"/>
    <property type="molecule type" value="Genomic_DNA"/>
</dbReference>
<organism evidence="1">
    <name type="scientific">Spirodela intermedia</name>
    <name type="common">Intermediate duckweed</name>
    <dbReference type="NCBI Taxonomy" id="51605"/>
    <lineage>
        <taxon>Eukaryota</taxon>
        <taxon>Viridiplantae</taxon>
        <taxon>Streptophyta</taxon>
        <taxon>Embryophyta</taxon>
        <taxon>Tracheophyta</taxon>
        <taxon>Spermatophyta</taxon>
        <taxon>Magnoliopsida</taxon>
        <taxon>Liliopsida</taxon>
        <taxon>Araceae</taxon>
        <taxon>Lemnoideae</taxon>
        <taxon>Spirodela</taxon>
    </lineage>
</organism>
<evidence type="ECO:0000313" key="1">
    <source>
        <dbReference type="EMBL" id="CAA2618768.1"/>
    </source>
</evidence>
<accession>A0A7I8IKT7</accession>
<reference evidence="1 2" key="1">
    <citation type="submission" date="2019-12" db="EMBL/GenBank/DDBJ databases">
        <authorList>
            <person name="Scholz U."/>
            <person name="Mascher M."/>
            <person name="Fiebig A."/>
        </authorList>
    </citation>
    <scope>NUCLEOTIDE SEQUENCE</scope>
</reference>
<name>A0A7I8IKT7_SPIIN</name>
<dbReference type="EMBL" id="LR743591">
    <property type="protein sequence ID" value="CAA2618768.1"/>
    <property type="molecule type" value="Genomic_DNA"/>
</dbReference>
<evidence type="ECO:0000313" key="2">
    <source>
        <dbReference type="Proteomes" id="UP001189122"/>
    </source>
</evidence>
<dbReference type="Proteomes" id="UP001189122">
    <property type="component" value="Unassembled WGS sequence"/>
</dbReference>
<sequence>MVACSVTELWATKIPILQKQSVSTNHDLLFSAFMTINLNMPIKKVSFFSFVVLFSKH</sequence>
<dbReference type="AlphaFoldDB" id="A0A7I8IKT7"/>